<dbReference type="InterPro" id="IPR051786">
    <property type="entry name" value="ASN_synthetase/amidase"/>
</dbReference>
<organism evidence="2">
    <name type="scientific">mine drainage metagenome</name>
    <dbReference type="NCBI Taxonomy" id="410659"/>
    <lineage>
        <taxon>unclassified sequences</taxon>
        <taxon>metagenomes</taxon>
        <taxon>ecological metagenomes</taxon>
    </lineage>
</organism>
<reference evidence="2" key="1">
    <citation type="submission" date="2013-08" db="EMBL/GenBank/DDBJ databases">
        <authorList>
            <person name="Mendez C."/>
            <person name="Richter M."/>
            <person name="Ferrer M."/>
            <person name="Sanchez J."/>
        </authorList>
    </citation>
    <scope>NUCLEOTIDE SEQUENCE</scope>
</reference>
<evidence type="ECO:0000313" key="2">
    <source>
        <dbReference type="EMBL" id="EQD26546.1"/>
    </source>
</evidence>
<feature type="non-terminal residue" evidence="2">
    <location>
        <position position="124"/>
    </location>
</feature>
<comment type="caution">
    <text evidence="2">The sequence shown here is derived from an EMBL/GenBank/DDBJ whole genome shotgun (WGS) entry which is preliminary data.</text>
</comment>
<dbReference type="InterPro" id="IPR029055">
    <property type="entry name" value="Ntn_hydrolases_N"/>
</dbReference>
<sequence length="124" mass="13744">MTEPTPELLAAVMTPGTPVRRVTPHFIPNTRGLHTTENPNLMCGIGLIARYPDRLQDPDWEAAKRIMARLAHRGPDGAGEWMDPAGHLFLGHRRLAVIDPSELAAQPFVWPETGLVLVFNGEIY</sequence>
<dbReference type="Pfam" id="PF13522">
    <property type="entry name" value="GATase_6"/>
    <property type="match status" value="1"/>
</dbReference>
<reference evidence="2" key="2">
    <citation type="journal article" date="2014" name="ISME J.">
        <title>Microbial stratification in low pH oxic and suboxic macroscopic growths along an acid mine drainage.</title>
        <authorList>
            <person name="Mendez-Garcia C."/>
            <person name="Mesa V."/>
            <person name="Sprenger R.R."/>
            <person name="Richter M."/>
            <person name="Diez M.S."/>
            <person name="Solano J."/>
            <person name="Bargiela R."/>
            <person name="Golyshina O.V."/>
            <person name="Manteca A."/>
            <person name="Ramos J.L."/>
            <person name="Gallego J.R."/>
            <person name="Llorente I."/>
            <person name="Martins Dos Santos V.A."/>
            <person name="Jensen O.N."/>
            <person name="Pelaez A.I."/>
            <person name="Sanchez J."/>
            <person name="Ferrer M."/>
        </authorList>
    </citation>
    <scope>NUCLEOTIDE SEQUENCE</scope>
</reference>
<dbReference type="AlphaFoldDB" id="T0XUU1"/>
<accession>T0XUU1</accession>
<protein>
    <recommendedName>
        <fullName evidence="1">Glutamine amidotransferase type-2 domain-containing protein</fullName>
    </recommendedName>
</protein>
<evidence type="ECO:0000259" key="1">
    <source>
        <dbReference type="PROSITE" id="PS51278"/>
    </source>
</evidence>
<dbReference type="PANTHER" id="PTHR43284:SF1">
    <property type="entry name" value="ASPARAGINE SYNTHETASE"/>
    <property type="match status" value="1"/>
</dbReference>
<dbReference type="PROSITE" id="PS51278">
    <property type="entry name" value="GATASE_TYPE_2"/>
    <property type="match status" value="1"/>
</dbReference>
<dbReference type="PANTHER" id="PTHR43284">
    <property type="entry name" value="ASPARAGINE SYNTHETASE (GLUTAMINE-HYDROLYZING)"/>
    <property type="match status" value="1"/>
</dbReference>
<proteinExistence type="predicted"/>
<dbReference type="EMBL" id="AUZY01013126">
    <property type="protein sequence ID" value="EQD26546.1"/>
    <property type="molecule type" value="Genomic_DNA"/>
</dbReference>
<dbReference type="GO" id="GO:0005829">
    <property type="term" value="C:cytosol"/>
    <property type="evidence" value="ECO:0007669"/>
    <property type="project" value="TreeGrafter"/>
</dbReference>
<name>T0XUU1_9ZZZZ</name>
<dbReference type="InterPro" id="IPR017932">
    <property type="entry name" value="GATase_2_dom"/>
</dbReference>
<dbReference type="SUPFAM" id="SSF56235">
    <property type="entry name" value="N-terminal nucleophile aminohydrolases (Ntn hydrolases)"/>
    <property type="match status" value="1"/>
</dbReference>
<dbReference type="Gene3D" id="3.60.20.10">
    <property type="entry name" value="Glutamine Phosphoribosylpyrophosphate, subunit 1, domain 1"/>
    <property type="match status" value="1"/>
</dbReference>
<feature type="domain" description="Glutamine amidotransferase type-2" evidence="1">
    <location>
        <begin position="43"/>
        <end position="124"/>
    </location>
</feature>
<gene>
    <name evidence="2" type="ORF">B1B_19543</name>
</gene>